<name>H9GIH2_ANOCA</name>
<dbReference type="InParanoid" id="H9GIH2"/>
<evidence type="ECO:0000256" key="4">
    <source>
        <dbReference type="ARBA" id="ARBA00022827"/>
    </source>
</evidence>
<evidence type="ECO:0000313" key="13">
    <source>
        <dbReference type="Proteomes" id="UP000001646"/>
    </source>
</evidence>
<dbReference type="GO" id="GO:0016971">
    <property type="term" value="F:flavin-dependent sulfhydryl oxidase activity"/>
    <property type="evidence" value="ECO:0000318"/>
    <property type="project" value="GO_Central"/>
</dbReference>
<evidence type="ECO:0000256" key="6">
    <source>
        <dbReference type="ARBA" id="ARBA00023128"/>
    </source>
</evidence>
<evidence type="ECO:0000256" key="8">
    <source>
        <dbReference type="ARBA" id="ARBA00048864"/>
    </source>
</evidence>
<comment type="subcellular location">
    <subcellularLocation>
        <location evidence="2">Mitochondrion intermembrane space</location>
    </subcellularLocation>
</comment>
<dbReference type="Pfam" id="PF04777">
    <property type="entry name" value="Evr1_Alr"/>
    <property type="match status" value="1"/>
</dbReference>
<keyword evidence="6" id="KW-0496">Mitochondrion</keyword>
<dbReference type="Gene3D" id="1.20.120.310">
    <property type="entry name" value="ERV/ALR sulfhydryl oxidase domain"/>
    <property type="match status" value="1"/>
</dbReference>
<dbReference type="InterPro" id="IPR039799">
    <property type="entry name" value="ALR/ERV"/>
</dbReference>
<dbReference type="PROSITE" id="PS51324">
    <property type="entry name" value="ERV_ALR"/>
    <property type="match status" value="1"/>
</dbReference>
<feature type="compositionally biased region" description="Pro residues" evidence="10">
    <location>
        <begin position="48"/>
        <end position="64"/>
    </location>
</feature>
<dbReference type="GeneTree" id="ENSGT00390000001979"/>
<dbReference type="Ensembl" id="ENSACAT00000012096.3">
    <property type="protein sequence ID" value="ENSACAP00000011852.3"/>
    <property type="gene ID" value="ENSACAG00000012106.3"/>
</dbReference>
<keyword evidence="13" id="KW-1185">Reference proteome</keyword>
<dbReference type="AlphaFoldDB" id="H9GIH2"/>
<dbReference type="GO" id="GO:0160203">
    <property type="term" value="P:mitochondrial disulfide relay system"/>
    <property type="evidence" value="ECO:0007669"/>
    <property type="project" value="Ensembl"/>
</dbReference>
<dbReference type="Proteomes" id="UP000001646">
    <property type="component" value="Unplaced"/>
</dbReference>
<sequence>MATASLPSMGPSLCGVAPETPFPAHSGPAFFARRPVSFFPPSKMAAPSPEPGRPPFPFRFPVPPAGEEEDRPARRQPQEEGPRRKKPACRACTDFRSWMREQKRQGAAEIGAELKENPLNCPLDREELGRNSWSFLHTMAAYYPDRPNKTEQQEMIQFINLFSKVFPCEECREDFRKRIQQNQPDASSQRNLTQWFCRIHNEVNQKLGKPEFDCSLVDERWRDGWKDGSCD</sequence>
<feature type="region of interest" description="Disordered" evidence="10">
    <location>
        <begin position="1"/>
        <end position="88"/>
    </location>
</feature>
<evidence type="ECO:0000313" key="12">
    <source>
        <dbReference type="Ensembl" id="ENSACAP00000011852.3"/>
    </source>
</evidence>
<dbReference type="STRING" id="28377.ENSACAP00000011852"/>
<dbReference type="SUPFAM" id="SSF69000">
    <property type="entry name" value="FAD-dependent thiol oxidase"/>
    <property type="match status" value="1"/>
</dbReference>
<keyword evidence="3 9" id="KW-0285">Flavoprotein</keyword>
<dbReference type="Bgee" id="ENSACAG00000012106">
    <property type="expression patterns" value="Expressed in ovary and 13 other cell types or tissues"/>
</dbReference>
<evidence type="ECO:0000256" key="9">
    <source>
        <dbReference type="RuleBase" id="RU371123"/>
    </source>
</evidence>
<dbReference type="GO" id="GO:0005739">
    <property type="term" value="C:mitochondrion"/>
    <property type="evidence" value="ECO:0000318"/>
    <property type="project" value="GO_Central"/>
</dbReference>
<evidence type="ECO:0000259" key="11">
    <source>
        <dbReference type="PROSITE" id="PS51324"/>
    </source>
</evidence>
<feature type="compositionally biased region" description="Basic and acidic residues" evidence="10">
    <location>
        <begin position="71"/>
        <end position="82"/>
    </location>
</feature>
<gene>
    <name evidence="12" type="primary">GFER</name>
</gene>
<dbReference type="HOGENOM" id="CLU_070631_1_1_1"/>
<evidence type="ECO:0000256" key="5">
    <source>
        <dbReference type="ARBA" id="ARBA00023002"/>
    </source>
</evidence>
<evidence type="ECO:0000256" key="10">
    <source>
        <dbReference type="SAM" id="MobiDB-lite"/>
    </source>
</evidence>
<dbReference type="GO" id="GO:0005758">
    <property type="term" value="C:mitochondrial intermembrane space"/>
    <property type="evidence" value="ECO:0007669"/>
    <property type="project" value="UniProtKB-SubCell"/>
</dbReference>
<dbReference type="eggNOG" id="KOG3355">
    <property type="taxonomic scope" value="Eukaryota"/>
</dbReference>
<comment type="catalytic activity">
    <reaction evidence="8 9">
        <text>2 R'C(R)SH + O2 = R'C(R)S-S(R)CR' + H2O2</text>
        <dbReference type="Rhea" id="RHEA:17357"/>
        <dbReference type="ChEBI" id="CHEBI:15379"/>
        <dbReference type="ChEBI" id="CHEBI:16240"/>
        <dbReference type="ChEBI" id="CHEBI:16520"/>
        <dbReference type="ChEBI" id="CHEBI:17412"/>
        <dbReference type="EC" id="1.8.3.2"/>
    </reaction>
</comment>
<dbReference type="InterPro" id="IPR036774">
    <property type="entry name" value="ERV/ALR_sulphydryl_oxid_sf"/>
</dbReference>
<reference evidence="12" key="1">
    <citation type="submission" date="2009-12" db="EMBL/GenBank/DDBJ databases">
        <title>The Genome Sequence of Anolis carolinensis (Green Anole Lizard).</title>
        <authorList>
            <consortium name="The Genome Sequencing Platform"/>
            <person name="Di Palma F."/>
            <person name="Alfoldi J."/>
            <person name="Heiman D."/>
            <person name="Young S."/>
            <person name="Grabherr M."/>
            <person name="Johnson J."/>
            <person name="Lander E.S."/>
            <person name="Lindblad-Toh K."/>
        </authorList>
    </citation>
    <scope>NUCLEOTIDE SEQUENCE [LARGE SCALE GENOMIC DNA]</scope>
    <source>
        <strain evidence="12">JBL SC #1</strain>
    </source>
</reference>
<reference evidence="12" key="3">
    <citation type="submission" date="2025-09" db="UniProtKB">
        <authorList>
            <consortium name="Ensembl"/>
        </authorList>
    </citation>
    <scope>IDENTIFICATION</scope>
</reference>
<feature type="domain" description="ERV/ALR sulfhydryl oxidase" evidence="11">
    <location>
        <begin position="121"/>
        <end position="221"/>
    </location>
</feature>
<protein>
    <recommendedName>
        <fullName evidence="9">Sulfhydryl oxidase</fullName>
        <ecNumber evidence="9">1.8.3.2</ecNumber>
    </recommendedName>
</protein>
<dbReference type="GO" id="GO:0050660">
    <property type="term" value="F:flavin adenine dinucleotide binding"/>
    <property type="evidence" value="ECO:0000318"/>
    <property type="project" value="GO_Central"/>
</dbReference>
<dbReference type="GO" id="GO:0005829">
    <property type="term" value="C:cytosol"/>
    <property type="evidence" value="ECO:0007669"/>
    <property type="project" value="Ensembl"/>
</dbReference>
<evidence type="ECO:0000256" key="1">
    <source>
        <dbReference type="ARBA" id="ARBA00001974"/>
    </source>
</evidence>
<dbReference type="InterPro" id="IPR017905">
    <property type="entry name" value="ERV/ALR_sulphydryl_oxidase"/>
</dbReference>
<proteinExistence type="predicted"/>
<dbReference type="EC" id="1.8.3.2" evidence="9"/>
<organism evidence="12 13">
    <name type="scientific">Anolis carolinensis</name>
    <name type="common">Green anole</name>
    <name type="synonym">American chameleon</name>
    <dbReference type="NCBI Taxonomy" id="28377"/>
    <lineage>
        <taxon>Eukaryota</taxon>
        <taxon>Metazoa</taxon>
        <taxon>Chordata</taxon>
        <taxon>Craniata</taxon>
        <taxon>Vertebrata</taxon>
        <taxon>Euteleostomi</taxon>
        <taxon>Lepidosauria</taxon>
        <taxon>Squamata</taxon>
        <taxon>Bifurcata</taxon>
        <taxon>Unidentata</taxon>
        <taxon>Episquamata</taxon>
        <taxon>Toxicofera</taxon>
        <taxon>Iguania</taxon>
        <taxon>Dactyloidae</taxon>
        <taxon>Anolis</taxon>
    </lineage>
</organism>
<dbReference type="PANTHER" id="PTHR12645">
    <property type="entry name" value="ALR/ERV"/>
    <property type="match status" value="1"/>
</dbReference>
<evidence type="ECO:0000256" key="2">
    <source>
        <dbReference type="ARBA" id="ARBA00004569"/>
    </source>
</evidence>
<keyword evidence="5 9" id="KW-0560">Oxidoreductase</keyword>
<keyword evidence="7" id="KW-1015">Disulfide bond</keyword>
<comment type="cofactor">
    <cofactor evidence="1 9">
        <name>FAD</name>
        <dbReference type="ChEBI" id="CHEBI:57692"/>
    </cofactor>
</comment>
<keyword evidence="4 9" id="KW-0274">FAD</keyword>
<dbReference type="FunFam" id="1.20.120.310:FF:000003">
    <property type="entry name" value="Sulfhydryl oxidase"/>
    <property type="match status" value="1"/>
</dbReference>
<accession>H9GIH2</accession>
<dbReference type="GO" id="GO:0001889">
    <property type="term" value="P:liver development"/>
    <property type="evidence" value="ECO:0000318"/>
    <property type="project" value="GO_Central"/>
</dbReference>
<evidence type="ECO:0000256" key="7">
    <source>
        <dbReference type="ARBA" id="ARBA00023157"/>
    </source>
</evidence>
<dbReference type="PANTHER" id="PTHR12645:SF0">
    <property type="entry name" value="FAD-LINKED SULFHYDRYL OXIDASE ALR"/>
    <property type="match status" value="1"/>
</dbReference>
<evidence type="ECO:0000256" key="3">
    <source>
        <dbReference type="ARBA" id="ARBA00022630"/>
    </source>
</evidence>
<reference evidence="12" key="2">
    <citation type="submission" date="2025-08" db="UniProtKB">
        <authorList>
            <consortium name="Ensembl"/>
        </authorList>
    </citation>
    <scope>IDENTIFICATION</scope>
</reference>